<dbReference type="PANTHER" id="PTHR30047">
    <property type="entry name" value="HIGH-AFFINITY CHOLINE TRANSPORT PROTEIN-RELATED"/>
    <property type="match status" value="1"/>
</dbReference>
<evidence type="ECO:0000256" key="4">
    <source>
        <dbReference type="ARBA" id="ARBA00022475"/>
    </source>
</evidence>
<keyword evidence="3" id="KW-0813">Transport</keyword>
<feature type="transmembrane region" description="Helical" evidence="8">
    <location>
        <begin position="206"/>
        <end position="229"/>
    </location>
</feature>
<evidence type="ECO:0000256" key="2">
    <source>
        <dbReference type="ARBA" id="ARBA00005658"/>
    </source>
</evidence>
<evidence type="ECO:0000313" key="10">
    <source>
        <dbReference type="Proteomes" id="UP000288096"/>
    </source>
</evidence>
<name>A0A401FWN1_9BACT</name>
<feature type="transmembrane region" description="Helical" evidence="8">
    <location>
        <begin position="31"/>
        <end position="48"/>
    </location>
</feature>
<feature type="transmembrane region" description="Helical" evidence="8">
    <location>
        <begin position="165"/>
        <end position="185"/>
    </location>
</feature>
<reference evidence="10" key="1">
    <citation type="submission" date="2017-11" db="EMBL/GenBank/DDBJ databases">
        <authorList>
            <person name="Watanabe M."/>
            <person name="Kojima H."/>
        </authorList>
    </citation>
    <scope>NUCLEOTIDE SEQUENCE [LARGE SCALE GENOMIC DNA]</scope>
    <source>
        <strain evidence="10">Tokyo 01</strain>
    </source>
</reference>
<feature type="transmembrane region" description="Helical" evidence="8">
    <location>
        <begin position="340"/>
        <end position="359"/>
    </location>
</feature>
<keyword evidence="6 8" id="KW-1133">Transmembrane helix</keyword>
<dbReference type="PANTHER" id="PTHR30047:SF7">
    <property type="entry name" value="HIGH-AFFINITY CHOLINE TRANSPORT PROTEIN"/>
    <property type="match status" value="1"/>
</dbReference>
<proteinExistence type="inferred from homology"/>
<dbReference type="NCBIfam" id="TIGR00842">
    <property type="entry name" value="bcct"/>
    <property type="match status" value="1"/>
</dbReference>
<feature type="transmembrane region" description="Helical" evidence="8">
    <location>
        <begin position="427"/>
        <end position="451"/>
    </location>
</feature>
<evidence type="ECO:0000256" key="3">
    <source>
        <dbReference type="ARBA" id="ARBA00022448"/>
    </source>
</evidence>
<feature type="transmembrane region" description="Helical" evidence="8">
    <location>
        <begin position="472"/>
        <end position="491"/>
    </location>
</feature>
<dbReference type="InterPro" id="IPR000060">
    <property type="entry name" value="BCCT_transptr"/>
</dbReference>
<sequence length="541" mass="59564">MAMETDLTLKEPAVTGRGDKRGLWGIINKKIFVPPALLLVVAVLFGLLNPESFGKGASEALSFTLKYFGWFYTIGSTFLLGFCLWAGFSKYGDIKLGGPDAEPELSLFNWWAIAICAGIAIGIVFFGVSEPMSHYTTPAPFLGYEPKSLAAGEHAMRYAFFHWTFHTYGIYVSSAICIAFAFYNTRKPFKVSSSLYPLIGDRIKGNWGYFVDGLAIFAIVGGVGTSLGFGTMQIGGGMKFLWGIEPNNIVWLLIIGVLTLCYTISSYTGLQKGIRLLSENNIRLYFLLMAFVLFFGPTIHVLESTVTAVGDYLSNLVPMSFYLDPMGKSGWPGSWSNFYWAWWLAFAPIVGLFLVRLGYGRTIRQFVTVNLIGPAIFGMVWFGIFGSTSIYMEHFKNAGIAKVIAEHGNEVSLFALFQHFPMPSLTMILGMLAVAVSFITLADSMTSTIASMTTKGFGESREDKEPPAVMKIFWGIVMGLFSWVLLISGGASALQTSVIVCGLPILVLQIFMVAGYIRAMGNLKEYDKVNPPIRKSSLYEE</sequence>
<protein>
    <submittedName>
        <fullName evidence="9">BCCT family transporter</fullName>
    </submittedName>
</protein>
<evidence type="ECO:0000256" key="7">
    <source>
        <dbReference type="ARBA" id="ARBA00023136"/>
    </source>
</evidence>
<dbReference type="Pfam" id="PF02028">
    <property type="entry name" value="BCCT"/>
    <property type="match status" value="1"/>
</dbReference>
<comment type="caution">
    <text evidence="9">The sequence shown here is derived from an EMBL/GenBank/DDBJ whole genome shotgun (WGS) entry which is preliminary data.</text>
</comment>
<keyword evidence="5 8" id="KW-0812">Transmembrane</keyword>
<keyword evidence="10" id="KW-1185">Reference proteome</keyword>
<dbReference type="Proteomes" id="UP000288096">
    <property type="component" value="Unassembled WGS sequence"/>
</dbReference>
<dbReference type="AlphaFoldDB" id="A0A401FWN1"/>
<evidence type="ECO:0000256" key="6">
    <source>
        <dbReference type="ARBA" id="ARBA00022989"/>
    </source>
</evidence>
<reference evidence="10" key="2">
    <citation type="submission" date="2019-01" db="EMBL/GenBank/DDBJ databases">
        <title>Genome sequence of Desulfonema ishimotonii strain Tokyo 01.</title>
        <authorList>
            <person name="Fukui M."/>
        </authorList>
    </citation>
    <scope>NUCLEOTIDE SEQUENCE [LARGE SCALE GENOMIC DNA]</scope>
    <source>
        <strain evidence="10">Tokyo 01</strain>
    </source>
</reference>
<feature type="transmembrane region" description="Helical" evidence="8">
    <location>
        <begin position="108"/>
        <end position="128"/>
    </location>
</feature>
<accession>A0A401FWN1</accession>
<dbReference type="GO" id="GO:0022857">
    <property type="term" value="F:transmembrane transporter activity"/>
    <property type="evidence" value="ECO:0007669"/>
    <property type="project" value="InterPro"/>
</dbReference>
<organism evidence="9 10">
    <name type="scientific">Desulfonema ishimotonii</name>
    <dbReference type="NCBI Taxonomy" id="45657"/>
    <lineage>
        <taxon>Bacteria</taxon>
        <taxon>Pseudomonadati</taxon>
        <taxon>Thermodesulfobacteriota</taxon>
        <taxon>Desulfobacteria</taxon>
        <taxon>Desulfobacterales</taxon>
        <taxon>Desulfococcaceae</taxon>
        <taxon>Desulfonema</taxon>
    </lineage>
</organism>
<dbReference type="EMBL" id="BEXT01000001">
    <property type="protein sequence ID" value="GBC61412.1"/>
    <property type="molecule type" value="Genomic_DNA"/>
</dbReference>
<comment type="subcellular location">
    <subcellularLocation>
        <location evidence="1">Cell membrane</location>
        <topology evidence="1">Multi-pass membrane protein</topology>
    </subcellularLocation>
</comment>
<evidence type="ECO:0000313" key="9">
    <source>
        <dbReference type="EMBL" id="GBC61412.1"/>
    </source>
</evidence>
<evidence type="ECO:0000256" key="5">
    <source>
        <dbReference type="ARBA" id="ARBA00022692"/>
    </source>
</evidence>
<feature type="transmembrane region" description="Helical" evidence="8">
    <location>
        <begin position="497"/>
        <end position="517"/>
    </location>
</feature>
<feature type="transmembrane region" description="Helical" evidence="8">
    <location>
        <begin position="68"/>
        <end position="88"/>
    </location>
</feature>
<feature type="transmembrane region" description="Helical" evidence="8">
    <location>
        <begin position="249"/>
        <end position="270"/>
    </location>
</feature>
<feature type="transmembrane region" description="Helical" evidence="8">
    <location>
        <begin position="371"/>
        <end position="392"/>
    </location>
</feature>
<feature type="transmembrane region" description="Helical" evidence="8">
    <location>
        <begin position="282"/>
        <end position="302"/>
    </location>
</feature>
<keyword evidence="7 8" id="KW-0472">Membrane</keyword>
<gene>
    <name evidence="9" type="ORF">DENIS_2372</name>
</gene>
<evidence type="ECO:0000256" key="8">
    <source>
        <dbReference type="SAM" id="Phobius"/>
    </source>
</evidence>
<keyword evidence="4" id="KW-1003">Cell membrane</keyword>
<comment type="similarity">
    <text evidence="2">Belongs to the BCCT transporter (TC 2.A.15) family.</text>
</comment>
<dbReference type="GO" id="GO:0005886">
    <property type="term" value="C:plasma membrane"/>
    <property type="evidence" value="ECO:0007669"/>
    <property type="project" value="UniProtKB-SubCell"/>
</dbReference>
<evidence type="ECO:0000256" key="1">
    <source>
        <dbReference type="ARBA" id="ARBA00004651"/>
    </source>
</evidence>